<gene>
    <name evidence="3" type="ORF">ACFL27_24765</name>
</gene>
<evidence type="ECO:0000256" key="1">
    <source>
        <dbReference type="ARBA" id="ARBA00023172"/>
    </source>
</evidence>
<sequence>MVQDISSLTPGSVEKFFIDYSQNVGSDARRSMQSALRTFFRFCLDQGMIHHRLDLAVPPLRQYKLSRVPRGLSDVQARRVLESVDRRTHVGRRDYAIVQLLYTYGVRGGQVRALRLKDIHWTEDKILFKALKNGKDSLLPLTEEVGESLVDYLQKARPRFLFPEVFLTSRPRIIRSFPHIAFRKLSADVFATQVLKSRPWVPMLFVIMRSTGLCRARHKRHCFATHLLEMGTDIRTIQELLGHTSLSTTVIYLQVCSKNLSSVKSPLELLNVSPKMLKQSVAANENEKAA</sequence>
<dbReference type="Proteomes" id="UP001594351">
    <property type="component" value="Unassembled WGS sequence"/>
</dbReference>
<dbReference type="Pfam" id="PF00589">
    <property type="entry name" value="Phage_integrase"/>
    <property type="match status" value="1"/>
</dbReference>
<reference evidence="3 4" key="1">
    <citation type="submission" date="2024-09" db="EMBL/GenBank/DDBJ databases">
        <title>Laminarin stimulates single cell rates of sulfate reduction while oxygen inhibits transcriptomic activity in coastal marine sediment.</title>
        <authorList>
            <person name="Lindsay M."/>
            <person name="Orcutt B."/>
            <person name="Emerson D."/>
            <person name="Stepanauskas R."/>
            <person name="D'Angelo T."/>
        </authorList>
    </citation>
    <scope>NUCLEOTIDE SEQUENCE [LARGE SCALE GENOMIC DNA]</scope>
    <source>
        <strain evidence="3">SAG AM-311-K15</strain>
    </source>
</reference>
<dbReference type="EMBL" id="JBHPBY010000498">
    <property type="protein sequence ID" value="MFC1853422.1"/>
    <property type="molecule type" value="Genomic_DNA"/>
</dbReference>
<dbReference type="Gene3D" id="1.10.443.10">
    <property type="entry name" value="Intergrase catalytic core"/>
    <property type="match status" value="1"/>
</dbReference>
<keyword evidence="1" id="KW-0233">DNA recombination</keyword>
<organism evidence="3 4">
    <name type="scientific">candidate division CSSED10-310 bacterium</name>
    <dbReference type="NCBI Taxonomy" id="2855610"/>
    <lineage>
        <taxon>Bacteria</taxon>
        <taxon>Bacteria division CSSED10-310</taxon>
    </lineage>
</organism>
<dbReference type="InterPro" id="IPR002104">
    <property type="entry name" value="Integrase_catalytic"/>
</dbReference>
<keyword evidence="4" id="KW-1185">Reference proteome</keyword>
<dbReference type="InterPro" id="IPR011010">
    <property type="entry name" value="DNA_brk_join_enz"/>
</dbReference>
<comment type="caution">
    <text evidence="3">The sequence shown here is derived from an EMBL/GenBank/DDBJ whole genome shotgun (WGS) entry which is preliminary data.</text>
</comment>
<dbReference type="InterPro" id="IPR013762">
    <property type="entry name" value="Integrase-like_cat_sf"/>
</dbReference>
<name>A0ABV6Z4Q1_UNCC1</name>
<dbReference type="SUPFAM" id="SSF56349">
    <property type="entry name" value="DNA breaking-rejoining enzymes"/>
    <property type="match status" value="1"/>
</dbReference>
<dbReference type="PANTHER" id="PTHR30349">
    <property type="entry name" value="PHAGE INTEGRASE-RELATED"/>
    <property type="match status" value="1"/>
</dbReference>
<feature type="domain" description="Tyr recombinase" evidence="2">
    <location>
        <begin position="67"/>
        <end position="265"/>
    </location>
</feature>
<proteinExistence type="predicted"/>
<dbReference type="PANTHER" id="PTHR30349:SF90">
    <property type="entry name" value="TYROSINE RECOMBINASE XERD"/>
    <property type="match status" value="1"/>
</dbReference>
<dbReference type="InterPro" id="IPR050090">
    <property type="entry name" value="Tyrosine_recombinase_XerCD"/>
</dbReference>
<accession>A0ABV6Z4Q1</accession>
<evidence type="ECO:0000313" key="4">
    <source>
        <dbReference type="Proteomes" id="UP001594351"/>
    </source>
</evidence>
<protein>
    <submittedName>
        <fullName evidence="3">Tyrosine-type recombinase/integrase</fullName>
    </submittedName>
</protein>
<evidence type="ECO:0000259" key="2">
    <source>
        <dbReference type="PROSITE" id="PS51898"/>
    </source>
</evidence>
<dbReference type="PROSITE" id="PS51898">
    <property type="entry name" value="TYR_RECOMBINASE"/>
    <property type="match status" value="1"/>
</dbReference>
<evidence type="ECO:0000313" key="3">
    <source>
        <dbReference type="EMBL" id="MFC1853422.1"/>
    </source>
</evidence>